<accession>A0ABD7PKB8</accession>
<sequence length="68" mass="7180">MTSARLCAGVVKEIARAKGIVKDPSAIGRLTAFIARLYNRGMRDRGQLLAAAMQSVPTPTVTPPDGRG</sequence>
<reference evidence="1 2" key="1">
    <citation type="submission" date="2019-02" db="EMBL/GenBank/DDBJ databases">
        <title>The genomic architecture of introgression among sibling species of bacteria.</title>
        <authorList>
            <person name="Cavassim M.I.A."/>
            <person name="Moeskjaer S."/>
            <person name="Moslemi C."/>
            <person name="Fields B."/>
            <person name="Bachmann A."/>
            <person name="Vilhjalmsson B."/>
            <person name="Schierup M.H."/>
            <person name="Young J.P.W."/>
            <person name="Andersen S.U."/>
        </authorList>
    </citation>
    <scope>NUCLEOTIDE SEQUENCE [LARGE SCALE GENOMIC DNA]</scope>
    <source>
        <strain evidence="1 2">SM151B</strain>
        <plasmid evidence="1">pSM151B_Rh01</plasmid>
    </source>
</reference>
<dbReference type="EMBL" id="SIPS01000002">
    <property type="protein sequence ID" value="TAW25115.1"/>
    <property type="molecule type" value="Genomic_DNA"/>
</dbReference>
<proteinExistence type="predicted"/>
<gene>
    <name evidence="1" type="ORF">ELI19_27055</name>
</gene>
<protein>
    <submittedName>
        <fullName evidence="1">Uncharacterized protein</fullName>
    </submittedName>
</protein>
<name>A0ABD7PKB8_RHILE</name>
<geneLocation type="plasmid" evidence="1">
    <name>pSM151B_Rh01</name>
</geneLocation>
<dbReference type="Proteomes" id="UP000292036">
    <property type="component" value="Unassembled WGS sequence"/>
</dbReference>
<dbReference type="AlphaFoldDB" id="A0ABD7PKB8"/>
<keyword evidence="1" id="KW-0614">Plasmid</keyword>
<evidence type="ECO:0000313" key="2">
    <source>
        <dbReference type="Proteomes" id="UP000292036"/>
    </source>
</evidence>
<evidence type="ECO:0000313" key="1">
    <source>
        <dbReference type="EMBL" id="TAW25115.1"/>
    </source>
</evidence>
<comment type="caution">
    <text evidence="1">The sequence shown here is derived from an EMBL/GenBank/DDBJ whole genome shotgun (WGS) entry which is preliminary data.</text>
</comment>
<organism evidence="1 2">
    <name type="scientific">Rhizobium leguminosarum</name>
    <dbReference type="NCBI Taxonomy" id="384"/>
    <lineage>
        <taxon>Bacteria</taxon>
        <taxon>Pseudomonadati</taxon>
        <taxon>Pseudomonadota</taxon>
        <taxon>Alphaproteobacteria</taxon>
        <taxon>Hyphomicrobiales</taxon>
        <taxon>Rhizobiaceae</taxon>
        <taxon>Rhizobium/Agrobacterium group</taxon>
        <taxon>Rhizobium</taxon>
    </lineage>
</organism>